<dbReference type="EMBL" id="GHJT01003978">
    <property type="protein sequence ID" value="MOY37949.1"/>
    <property type="molecule type" value="Transcribed_RNA"/>
</dbReference>
<organism evidence="1">
    <name type="scientific">Ixodes scapularis</name>
    <name type="common">Black-legged tick</name>
    <name type="synonym">Deer tick</name>
    <dbReference type="NCBI Taxonomy" id="6945"/>
    <lineage>
        <taxon>Eukaryota</taxon>
        <taxon>Metazoa</taxon>
        <taxon>Ecdysozoa</taxon>
        <taxon>Arthropoda</taxon>
        <taxon>Chelicerata</taxon>
        <taxon>Arachnida</taxon>
        <taxon>Acari</taxon>
        <taxon>Parasitiformes</taxon>
        <taxon>Ixodida</taxon>
        <taxon>Ixodoidea</taxon>
        <taxon>Ixodidae</taxon>
        <taxon>Ixodinae</taxon>
        <taxon>Ixodes</taxon>
    </lineage>
</organism>
<dbReference type="OrthoDB" id="8948150at2759"/>
<sequence length="182" mass="20178">MSLLATFPAGLLAPSPRLALGNTVFLTTADDSPSNYPLTIEENNMVYFAGWLASKFLKVHSCVGTSQKYELRTENACFSKGNQVLLYLSVKGTADSHFGILSVPSASFILFVEACEEVFETCINNLISKENVGRTLCVLFNQKISKSLTVCDESDYDNLFSLIARAILHWFARKKNADYLIQ</sequence>
<dbReference type="AlphaFoldDB" id="A0A4D5RLW6"/>
<proteinExistence type="predicted"/>
<accession>A0A4D5RLW6</accession>
<dbReference type="VEuPathDB" id="VectorBase:ISCP_021395"/>
<name>A0A4D5RLW6_IXOSC</name>
<reference evidence="1" key="1">
    <citation type="submission" date="2019-04" db="EMBL/GenBank/DDBJ databases">
        <title>An insight into the mialome of Ixodes scapularis.</title>
        <authorList>
            <person name="Ribeiro J.M."/>
            <person name="Mather T.N."/>
            <person name="Karim S."/>
        </authorList>
    </citation>
    <scope>NUCLEOTIDE SEQUENCE</scope>
</reference>
<dbReference type="VEuPathDB" id="VectorBase:ISCW020212"/>
<protein>
    <submittedName>
        <fullName evidence="1">Putative conserved secreted protein</fullName>
    </submittedName>
</protein>
<evidence type="ECO:0000313" key="1">
    <source>
        <dbReference type="EMBL" id="MOY37949.1"/>
    </source>
</evidence>